<evidence type="ECO:0000256" key="3">
    <source>
        <dbReference type="ARBA" id="ARBA00004657"/>
    </source>
</evidence>
<dbReference type="GO" id="GO:0005869">
    <property type="term" value="C:dynactin complex"/>
    <property type="evidence" value="ECO:0007669"/>
    <property type="project" value="InterPro"/>
</dbReference>
<name>A0A9W8EG69_9FUNG</name>
<evidence type="ECO:0000256" key="12">
    <source>
        <dbReference type="ARBA" id="ARBA00034864"/>
    </source>
</evidence>
<keyword evidence="4" id="KW-0963">Cytoplasm</keyword>
<evidence type="ECO:0000256" key="5">
    <source>
        <dbReference type="ARBA" id="ARBA00022499"/>
    </source>
</evidence>
<evidence type="ECO:0000256" key="4">
    <source>
        <dbReference type="ARBA" id="ARBA00022490"/>
    </source>
</evidence>
<dbReference type="GO" id="GO:0001725">
    <property type="term" value="C:stress fiber"/>
    <property type="evidence" value="ECO:0007669"/>
    <property type="project" value="UniProtKB-SubCell"/>
</dbReference>
<dbReference type="AlphaFoldDB" id="A0A9W8EG69"/>
<evidence type="ECO:0000313" key="14">
    <source>
        <dbReference type="EMBL" id="KAJ2005591.1"/>
    </source>
</evidence>
<comment type="subunit">
    <text evidence="13">Subunit of dynactin, a multiprotein complex part of a tripartite complex with dynein and a adapter, such as BICDL1, BICD2 or HOOK3. The dynactin complex is built around ACTR1A/ACTB filament and consists of an actin-related filament composed of a shoulder domain, a pointed end and a barbed end. Its length is defined by its flexible shoulder domain. The soulder is composed of 2 DCTN1 subunits, 4 DCTN2 and 2 DCTN3. The 4 DCNT2 (via N-terminus) bind the ACTR1A filament and act as molecular rulers to determine the length. The pointed end is important for binding dynein-dynactin cargo adapters. Consists of 4 subunits: ACTR10, DCNT4, DCTN5 and DCTN6. The barbed end is composed of a CAPZA1:CAPZB heterodimers, which binds ACTR1A/ACTB filament and dynactin and stabilizes dynactin. Interacts with ATP7B, but not ATP7A, in a copper-dependent manner. Interacts with ANK2; this interaction is required for localization at costameres. Interacts with N4BP2L1.</text>
</comment>
<evidence type="ECO:0000256" key="8">
    <source>
        <dbReference type="ARBA" id="ARBA00022990"/>
    </source>
</evidence>
<evidence type="ECO:0000256" key="7">
    <source>
        <dbReference type="ARBA" id="ARBA00022843"/>
    </source>
</evidence>
<dbReference type="PANTHER" id="PTHR13034">
    <property type="entry name" value="DYNACTIN P62 SUBUNIT"/>
    <property type="match status" value="1"/>
</dbReference>
<keyword evidence="7" id="KW-0832">Ubl conjugation</keyword>
<proteinExistence type="inferred from homology"/>
<dbReference type="Pfam" id="PF05502">
    <property type="entry name" value="Dynactin_p62"/>
    <property type="match status" value="2"/>
</dbReference>
<keyword evidence="15" id="KW-1185">Reference proteome</keyword>
<dbReference type="Proteomes" id="UP001150907">
    <property type="component" value="Unassembled WGS sequence"/>
</dbReference>
<protein>
    <recommendedName>
        <fullName evidence="12">Dynactin subunit 4</fullName>
    </recommendedName>
</protein>
<keyword evidence="6" id="KW-0597">Phosphoprotein</keyword>
<evidence type="ECO:0000256" key="11">
    <source>
        <dbReference type="ARBA" id="ARBA00034776"/>
    </source>
</evidence>
<evidence type="ECO:0000256" key="10">
    <source>
        <dbReference type="ARBA" id="ARBA00023212"/>
    </source>
</evidence>
<dbReference type="OrthoDB" id="283815at2759"/>
<comment type="similarity">
    <text evidence="11">Belongs to the dynactin subunit 4 family.</text>
</comment>
<sequence>MPAVLYHCACSSAAMRHPEPAHSLEMPGGDGNKNTGSCSVLVSPVDDPQLPSFALRVSPLESLYYCDHCSSVRCTRCVVEEPAGYHCPNCLFDVPTASVRSEKNSCARNCFHCPQCTHVLSVVEEPSDSSGGADEGGEQHLPFSLSCSLCCWSSREIGWCFEKATGISAHVERLRAASDRTKEHAALLDHWRSVQRASASSSSSASAIHSAAAFKHRLAAAASKDTGVPEYRSPTSAAAVGDAERAQMAELMSLENADCLSRPDLLPQRIRLHMKLARRCRECHHILIKPVPKAQATQFKIQLMAANFLPAITLPTRLSLKHPPLPPPGPFVVDRVAPVVLRFANPLYTEMTVRVHQAPASSTQVHLDLPTLSFTLPPFTELWEYDEDEDEDISSSNLAGTPDQSAVVDRHANRVAIQIAVTPLAPAPNLTVPLHITCTHFDDFDAEKDSNSSAAAAAAASTQSPGRTVTNSFWVYLLLGPAH</sequence>
<dbReference type="PANTHER" id="PTHR13034:SF2">
    <property type="entry name" value="DYNACTIN SUBUNIT 4"/>
    <property type="match status" value="1"/>
</dbReference>
<organism evidence="14 15">
    <name type="scientific">Coemansia thaxteri</name>
    <dbReference type="NCBI Taxonomy" id="2663907"/>
    <lineage>
        <taxon>Eukaryota</taxon>
        <taxon>Fungi</taxon>
        <taxon>Fungi incertae sedis</taxon>
        <taxon>Zoopagomycota</taxon>
        <taxon>Kickxellomycotina</taxon>
        <taxon>Kickxellomycetes</taxon>
        <taxon>Kickxellales</taxon>
        <taxon>Kickxellaceae</taxon>
        <taxon>Coemansia</taxon>
    </lineage>
</organism>
<comment type="subcellular location">
    <subcellularLocation>
        <location evidence="1">Cytoplasm</location>
        <location evidence="1">Cytoskeleton</location>
        <location evidence="1">Microtubule organizing center</location>
        <location evidence="1">Centrosome</location>
    </subcellularLocation>
    <subcellularLocation>
        <location evidence="2">Cytoplasm</location>
        <location evidence="2">Cytoskeleton</location>
        <location evidence="2">Stress fiber</location>
    </subcellularLocation>
    <subcellularLocation>
        <location evidence="3">Cytoplasm</location>
        <location evidence="3">Myofibril</location>
    </subcellularLocation>
</comment>
<accession>A0A9W8EG69</accession>
<keyword evidence="5" id="KW-1017">Isopeptide bond</keyword>
<keyword evidence="8" id="KW-0007">Acetylation</keyword>
<dbReference type="InterPro" id="IPR008603">
    <property type="entry name" value="DCTN4"/>
</dbReference>
<gene>
    <name evidence="14" type="ORF">H4R26_001866</name>
</gene>
<evidence type="ECO:0000313" key="15">
    <source>
        <dbReference type="Proteomes" id="UP001150907"/>
    </source>
</evidence>
<keyword evidence="9" id="KW-0175">Coiled coil</keyword>
<evidence type="ECO:0000256" key="1">
    <source>
        <dbReference type="ARBA" id="ARBA00004300"/>
    </source>
</evidence>
<evidence type="ECO:0000256" key="2">
    <source>
        <dbReference type="ARBA" id="ARBA00004529"/>
    </source>
</evidence>
<evidence type="ECO:0000256" key="9">
    <source>
        <dbReference type="ARBA" id="ARBA00023054"/>
    </source>
</evidence>
<dbReference type="EMBL" id="JANBQF010000094">
    <property type="protein sequence ID" value="KAJ2005591.1"/>
    <property type="molecule type" value="Genomic_DNA"/>
</dbReference>
<evidence type="ECO:0000256" key="6">
    <source>
        <dbReference type="ARBA" id="ARBA00022553"/>
    </source>
</evidence>
<evidence type="ECO:0000256" key="13">
    <source>
        <dbReference type="ARBA" id="ARBA00093507"/>
    </source>
</evidence>
<comment type="caution">
    <text evidence="14">The sequence shown here is derived from an EMBL/GenBank/DDBJ whole genome shotgun (WGS) entry which is preliminary data.</text>
</comment>
<reference evidence="14" key="1">
    <citation type="submission" date="2022-07" db="EMBL/GenBank/DDBJ databases">
        <title>Phylogenomic reconstructions and comparative analyses of Kickxellomycotina fungi.</title>
        <authorList>
            <person name="Reynolds N.K."/>
            <person name="Stajich J.E."/>
            <person name="Barry K."/>
            <person name="Grigoriev I.V."/>
            <person name="Crous P."/>
            <person name="Smith M.E."/>
        </authorList>
    </citation>
    <scope>NUCLEOTIDE SEQUENCE</scope>
    <source>
        <strain evidence="14">IMI 214461</strain>
    </source>
</reference>
<keyword evidence="10" id="KW-0206">Cytoskeleton</keyword>